<evidence type="ECO:0000256" key="4">
    <source>
        <dbReference type="ARBA" id="ARBA00023004"/>
    </source>
</evidence>
<dbReference type="GO" id="GO:0005741">
    <property type="term" value="C:mitochondrial outer membrane"/>
    <property type="evidence" value="ECO:0007669"/>
    <property type="project" value="TreeGrafter"/>
</dbReference>
<evidence type="ECO:0000313" key="10">
    <source>
        <dbReference type="WBParaSite" id="SVE_1831900.1"/>
    </source>
</evidence>
<accession>A0A0K0G0T3</accession>
<keyword evidence="3" id="KW-0479">Metal-binding</keyword>
<evidence type="ECO:0000256" key="6">
    <source>
        <dbReference type="ARBA" id="ARBA00034078"/>
    </source>
</evidence>
<reference evidence="10" key="2">
    <citation type="submission" date="2015-08" db="UniProtKB">
        <authorList>
            <consortium name="WormBaseParasite"/>
        </authorList>
    </citation>
    <scope>IDENTIFICATION</scope>
</reference>
<dbReference type="GO" id="GO:0046872">
    <property type="term" value="F:metal ion binding"/>
    <property type="evidence" value="ECO:0007669"/>
    <property type="project" value="UniProtKB-KW"/>
</dbReference>
<keyword evidence="7" id="KW-0812">Transmembrane</keyword>
<dbReference type="SMART" id="SM00704">
    <property type="entry name" value="ZnF_CDGSH"/>
    <property type="match status" value="1"/>
</dbReference>
<dbReference type="InterPro" id="IPR045131">
    <property type="entry name" value="CISD1/2"/>
</dbReference>
<dbReference type="InterPro" id="IPR042216">
    <property type="entry name" value="MitoNEET_CISD"/>
</dbReference>
<dbReference type="WBParaSite" id="SVE_1831900.1">
    <property type="protein sequence ID" value="SVE_1831900.1"/>
    <property type="gene ID" value="SVE_1831900"/>
</dbReference>
<name>A0A0K0G0T3_STRVS</name>
<keyword evidence="7" id="KW-1133">Transmembrane helix</keyword>
<dbReference type="Gene3D" id="3.40.5.90">
    <property type="entry name" value="CDGSH iron-sulfur domain, mitoNEET-type"/>
    <property type="match status" value="1"/>
</dbReference>
<evidence type="ECO:0000259" key="8">
    <source>
        <dbReference type="SMART" id="SM00704"/>
    </source>
</evidence>
<dbReference type="PANTHER" id="PTHR13680:SF5">
    <property type="entry name" value="CDGSH IRON-SULFUR DOMAIN-CONTAINING PROTEIN 1"/>
    <property type="match status" value="1"/>
</dbReference>
<evidence type="ECO:0000256" key="3">
    <source>
        <dbReference type="ARBA" id="ARBA00022723"/>
    </source>
</evidence>
<dbReference type="Pfam" id="PF09360">
    <property type="entry name" value="zf-CDGSH"/>
    <property type="match status" value="1"/>
</dbReference>
<dbReference type="GO" id="GO:0010506">
    <property type="term" value="P:regulation of autophagy"/>
    <property type="evidence" value="ECO:0007669"/>
    <property type="project" value="InterPro"/>
</dbReference>
<sequence>MACGMSGGSCADSSTHAKVLVLGVALLGAGAALGYYLGQRASCKNRCNRKYKLDQAKVVDIIDVEDIGEKVSLCRCWKSEKFPYCDGSHNKHNEECKDNVGPCLIRKKPTQEQ</sequence>
<feature type="transmembrane region" description="Helical" evidence="7">
    <location>
        <begin position="20"/>
        <end position="38"/>
    </location>
</feature>
<keyword evidence="4" id="KW-0408">Iron</keyword>
<keyword evidence="9" id="KW-1185">Reference proteome</keyword>
<evidence type="ECO:0000256" key="5">
    <source>
        <dbReference type="ARBA" id="ARBA00023014"/>
    </source>
</evidence>
<protein>
    <submittedName>
        <fullName evidence="10">ZnF_CDGSH domain-containing protein</fullName>
    </submittedName>
</protein>
<organism evidence="9 10">
    <name type="scientific">Strongyloides venezuelensis</name>
    <name type="common">Threadworm</name>
    <dbReference type="NCBI Taxonomy" id="75913"/>
    <lineage>
        <taxon>Eukaryota</taxon>
        <taxon>Metazoa</taxon>
        <taxon>Ecdysozoa</taxon>
        <taxon>Nematoda</taxon>
        <taxon>Chromadorea</taxon>
        <taxon>Rhabditida</taxon>
        <taxon>Tylenchina</taxon>
        <taxon>Panagrolaimomorpha</taxon>
        <taxon>Strongyloidoidea</taxon>
        <taxon>Strongyloididae</taxon>
        <taxon>Strongyloides</taxon>
    </lineage>
</organism>
<evidence type="ECO:0000313" key="9">
    <source>
        <dbReference type="Proteomes" id="UP000035680"/>
    </source>
</evidence>
<evidence type="ECO:0000256" key="1">
    <source>
        <dbReference type="ARBA" id="ARBA00008624"/>
    </source>
</evidence>
<dbReference type="STRING" id="75913.A0A0K0G0T3"/>
<feature type="domain" description="Iron-binding zinc finger CDGSH type" evidence="8">
    <location>
        <begin position="57"/>
        <end position="95"/>
    </location>
</feature>
<keyword evidence="2" id="KW-0001">2Fe-2S</keyword>
<evidence type="ECO:0000256" key="7">
    <source>
        <dbReference type="SAM" id="Phobius"/>
    </source>
</evidence>
<comment type="similarity">
    <text evidence="1">Belongs to the CISD protein family. CISD2 subfamily.</text>
</comment>
<comment type="cofactor">
    <cofactor evidence="6">
        <name>[2Fe-2S] cluster</name>
        <dbReference type="ChEBI" id="CHEBI:190135"/>
    </cofactor>
</comment>
<reference evidence="9" key="1">
    <citation type="submission" date="2014-07" db="EMBL/GenBank/DDBJ databases">
        <authorList>
            <person name="Martin A.A"/>
            <person name="De Silva N."/>
        </authorList>
    </citation>
    <scope>NUCLEOTIDE SEQUENCE</scope>
</reference>
<dbReference type="GO" id="GO:0051537">
    <property type="term" value="F:2 iron, 2 sulfur cluster binding"/>
    <property type="evidence" value="ECO:0007669"/>
    <property type="project" value="UniProtKB-KW"/>
</dbReference>
<dbReference type="FunFam" id="3.40.5.90:FF:000001">
    <property type="entry name" value="CDGSH iron-sulfur domain-containing protein 1"/>
    <property type="match status" value="1"/>
</dbReference>
<dbReference type="PANTHER" id="PTHR13680">
    <property type="entry name" value="CDGSH IRON-SULFUR DOMAIN-CONTAINING PROTEIN 1"/>
    <property type="match status" value="1"/>
</dbReference>
<dbReference type="Proteomes" id="UP000035680">
    <property type="component" value="Unassembled WGS sequence"/>
</dbReference>
<dbReference type="InterPro" id="IPR018967">
    <property type="entry name" value="FeS-contain_CDGSH-typ"/>
</dbReference>
<keyword evidence="5" id="KW-0411">Iron-sulfur</keyword>
<proteinExistence type="inferred from homology"/>
<evidence type="ECO:0000256" key="2">
    <source>
        <dbReference type="ARBA" id="ARBA00022714"/>
    </source>
</evidence>
<dbReference type="AlphaFoldDB" id="A0A0K0G0T3"/>
<keyword evidence="7" id="KW-0472">Membrane</keyword>